<evidence type="ECO:0000256" key="15">
    <source>
        <dbReference type="PIRSR" id="PIRSR603373-2"/>
    </source>
</evidence>
<dbReference type="AlphaFoldDB" id="A0A2T5K635"/>
<feature type="binding site" evidence="14">
    <location>
        <begin position="56"/>
        <end position="59"/>
    </location>
    <ligand>
        <name>GTP</name>
        <dbReference type="ChEBI" id="CHEBI:37565"/>
        <label>3</label>
    </ligand>
</feature>
<evidence type="ECO:0000256" key="14">
    <source>
        <dbReference type="PIRSR" id="PIRSR603373-1"/>
    </source>
</evidence>
<dbReference type="GO" id="GO:0046872">
    <property type="term" value="F:metal ion binding"/>
    <property type="evidence" value="ECO:0007669"/>
    <property type="project" value="UniProtKB-KW"/>
</dbReference>
<sequence>MTERTVALLGNPNCGKTTLFNALTGTRQMVGNWPGVTVEKKEGLVRIGSHTWTVVDLPGTYSLGSGHSVSTDERIARDFALSGEAQLVVNIIDASNLERNLYLTVQLIEMGVPLILALNMTDIAKAEGITIDIPALSERLGCPVVPIVASRGGGIEDLKATVARVADTGTATHAPIAYVEEIEAAVQELVPHLEAAGGLRAQRWLALELLEGDNRLVARFPALGSRVDELRARIEADLGCDADTMIASGRYEAVAALTEGVVRRAGLVGRSLSDRIDRVVLNRLLGIPIFLFVMYLMFMFTINVGSAFIDFFDIAAATIFVDGVAHLLGQAGSPEWLTTVLASGVGGGIQTVATFIPIIACLFLFLSALEDSGYMARAAFVMDRFMRLIGLPGKSFVPLIVGFGCNVPAVMASRTLEAERDRTMTIAMTPFMSCGARLPVYALFAAAFFPTNGQNLVFALYLIGILAAVFTGFVLKHTLLPGQTSPFVMELPPYHLPTLRTVLIRTWDRLKAFVIRAGRVLVPVVAVIAVLNSWGRDGSFGNEDTESSVLAGIGQAIVPVFEPMGIREENWPATVGVFTGLLAKEAVVGTLNALYSGLAEASAAGADDPGMGDEAPSYDLAAGLSEAWGTIGENLSGIADSVADPLGLSVGEIAEIDAAAEEQGVEAGTFGAMRALFDGQVGAFAYLLMVLLYVPCTAAISAIWREAGARWTAFVSGWTLLMGWGSAVLFYQAATLARHPVSSGLWIAGILGVFGLTILVLRRLGRQGGPNVPAVV</sequence>
<feature type="binding site" evidence="14">
    <location>
        <begin position="10"/>
        <end position="17"/>
    </location>
    <ligand>
        <name>GTP</name>
        <dbReference type="ChEBI" id="CHEBI:37565"/>
        <label>1</label>
    </ligand>
</feature>
<dbReference type="GO" id="GO:0005886">
    <property type="term" value="C:plasma membrane"/>
    <property type="evidence" value="ECO:0007669"/>
    <property type="project" value="UniProtKB-SubCell"/>
</dbReference>
<keyword evidence="7 14" id="KW-0547">Nucleotide-binding</keyword>
<keyword evidence="19" id="KW-1185">Reference proteome</keyword>
<dbReference type="InterPro" id="IPR011642">
    <property type="entry name" value="Gate_dom"/>
</dbReference>
<feature type="transmembrane region" description="Helical" evidence="16">
    <location>
        <begin position="280"/>
        <end position="302"/>
    </location>
</feature>
<evidence type="ECO:0000259" key="17">
    <source>
        <dbReference type="PROSITE" id="PS51711"/>
    </source>
</evidence>
<evidence type="ECO:0000313" key="18">
    <source>
        <dbReference type="EMBL" id="PTR17885.1"/>
    </source>
</evidence>
<dbReference type="OrthoDB" id="9809127at2"/>
<dbReference type="EMBL" id="QAOT01000010">
    <property type="protein sequence ID" value="PTR17885.1"/>
    <property type="molecule type" value="Genomic_DNA"/>
</dbReference>
<evidence type="ECO:0000256" key="10">
    <source>
        <dbReference type="ARBA" id="ARBA00023065"/>
    </source>
</evidence>
<comment type="subcellular location">
    <subcellularLocation>
        <location evidence="1 16">Cell inner membrane</location>
        <topology evidence="1 16">Multi-pass membrane protein</topology>
    </subcellularLocation>
</comment>
<reference evidence="18 19" key="1">
    <citation type="submission" date="2018-04" db="EMBL/GenBank/DDBJ databases">
        <title>Genomic Encyclopedia of Type Strains, Phase III (KMG-III): the genomes of soil and plant-associated and newly described type strains.</title>
        <authorList>
            <person name="Whitman W."/>
        </authorList>
    </citation>
    <scope>NUCLEOTIDE SEQUENCE [LARGE SCALE GENOMIC DNA]</scope>
    <source>
        <strain evidence="18 19">KA25</strain>
    </source>
</reference>
<dbReference type="CDD" id="cd01879">
    <property type="entry name" value="FeoB"/>
    <property type="match status" value="1"/>
</dbReference>
<evidence type="ECO:0000256" key="4">
    <source>
        <dbReference type="ARBA" id="ARBA00022496"/>
    </source>
</evidence>
<evidence type="ECO:0000256" key="16">
    <source>
        <dbReference type="RuleBase" id="RU362098"/>
    </source>
</evidence>
<comment type="function">
    <text evidence="16">Probable transporter of a GTP-driven Fe(2+) uptake system.</text>
</comment>
<proteinExistence type="inferred from homology"/>
<dbReference type="NCBIfam" id="TIGR00437">
    <property type="entry name" value="feoB"/>
    <property type="match status" value="1"/>
</dbReference>
<dbReference type="Pfam" id="PF07664">
    <property type="entry name" value="FeoB_C"/>
    <property type="match status" value="1"/>
</dbReference>
<dbReference type="PROSITE" id="PS51711">
    <property type="entry name" value="G_FEOB"/>
    <property type="match status" value="1"/>
</dbReference>
<evidence type="ECO:0000256" key="6">
    <source>
        <dbReference type="ARBA" id="ARBA00022692"/>
    </source>
</evidence>
<evidence type="ECO:0000313" key="19">
    <source>
        <dbReference type="Proteomes" id="UP000244060"/>
    </source>
</evidence>
<keyword evidence="12 16" id="KW-0472">Membrane</keyword>
<dbReference type="InterPro" id="IPR030389">
    <property type="entry name" value="G_FEOB_dom"/>
</dbReference>
<keyword evidence="8 16" id="KW-1133">Transmembrane helix</keyword>
<feature type="binding site" evidence="15">
    <location>
        <position position="21"/>
    </location>
    <ligand>
        <name>Mg(2+)</name>
        <dbReference type="ChEBI" id="CHEBI:18420"/>
        <label>2</label>
    </ligand>
</feature>
<keyword evidence="11 14" id="KW-0342">GTP-binding</keyword>
<evidence type="ECO:0000256" key="11">
    <source>
        <dbReference type="ARBA" id="ARBA00023134"/>
    </source>
</evidence>
<dbReference type="Pfam" id="PF02421">
    <property type="entry name" value="FeoB_N"/>
    <property type="match status" value="1"/>
</dbReference>
<keyword evidence="2 16" id="KW-0813">Transport</keyword>
<feature type="binding site" evidence="14">
    <location>
        <begin position="119"/>
        <end position="122"/>
    </location>
    <ligand>
        <name>GTP</name>
        <dbReference type="ChEBI" id="CHEBI:37565"/>
        <label>1</label>
    </ligand>
</feature>
<evidence type="ECO:0000256" key="1">
    <source>
        <dbReference type="ARBA" id="ARBA00004429"/>
    </source>
</evidence>
<dbReference type="PANTHER" id="PTHR43185">
    <property type="entry name" value="FERROUS IRON TRANSPORT PROTEIN B"/>
    <property type="match status" value="1"/>
</dbReference>
<protein>
    <recommendedName>
        <fullName evidence="13 16">Ferrous iron transport protein B</fullName>
    </recommendedName>
</protein>
<keyword evidence="9 16" id="KW-0408">Iron</keyword>
<dbReference type="InterPro" id="IPR006073">
    <property type="entry name" value="GTP-bd"/>
</dbReference>
<gene>
    <name evidence="18" type="ORF">C8J28_1108</name>
</gene>
<dbReference type="PANTHER" id="PTHR43185:SF1">
    <property type="entry name" value="FE(2+) TRANSPORTER FEOB"/>
    <property type="match status" value="1"/>
</dbReference>
<dbReference type="Pfam" id="PF17910">
    <property type="entry name" value="FeoB_Cyto"/>
    <property type="match status" value="1"/>
</dbReference>
<evidence type="ECO:0000256" key="7">
    <source>
        <dbReference type="ARBA" id="ARBA00022741"/>
    </source>
</evidence>
<keyword evidence="4 16" id="KW-0410">Iron transport</keyword>
<dbReference type="Gene3D" id="1.10.287.1770">
    <property type="match status" value="1"/>
</dbReference>
<feature type="transmembrane region" description="Helical" evidence="16">
    <location>
        <begin position="340"/>
        <end position="369"/>
    </location>
</feature>
<keyword evidence="15" id="KW-0479">Metal-binding</keyword>
<comment type="caution">
    <text evidence="18">The sequence shown here is derived from an EMBL/GenBank/DDBJ whole genome shotgun (WGS) entry which is preliminary data.</text>
</comment>
<keyword evidence="15" id="KW-0460">Magnesium</keyword>
<dbReference type="NCBIfam" id="NF007105">
    <property type="entry name" value="PRK09554.1"/>
    <property type="match status" value="1"/>
</dbReference>
<feature type="binding site" evidence="15">
    <location>
        <position position="25"/>
    </location>
    <ligand>
        <name>Mg(2+)</name>
        <dbReference type="ChEBI" id="CHEBI:18420"/>
        <label>2</label>
    </ligand>
</feature>
<evidence type="ECO:0000256" key="12">
    <source>
        <dbReference type="ARBA" id="ARBA00023136"/>
    </source>
</evidence>
<dbReference type="PRINTS" id="PR00326">
    <property type="entry name" value="GTP1OBG"/>
</dbReference>
<dbReference type="Pfam" id="PF07670">
    <property type="entry name" value="Gate"/>
    <property type="match status" value="2"/>
</dbReference>
<evidence type="ECO:0000256" key="2">
    <source>
        <dbReference type="ARBA" id="ARBA00022448"/>
    </source>
</evidence>
<feature type="binding site" evidence="15">
    <location>
        <position position="22"/>
    </location>
    <ligand>
        <name>Mg(2+)</name>
        <dbReference type="ChEBI" id="CHEBI:18420"/>
        <label>1</label>
    </ligand>
</feature>
<feature type="domain" description="FeoB-type G" evidence="17">
    <location>
        <begin position="3"/>
        <end position="168"/>
    </location>
</feature>
<feature type="binding site" evidence="15">
    <location>
        <position position="24"/>
    </location>
    <ligand>
        <name>Mg(2+)</name>
        <dbReference type="ChEBI" id="CHEBI:18420"/>
        <label>2</label>
    </ligand>
</feature>
<keyword evidence="6 16" id="KW-0812">Transmembrane</keyword>
<feature type="transmembrane region" description="Helical" evidence="16">
    <location>
        <begin position="683"/>
        <end position="704"/>
    </location>
</feature>
<feature type="transmembrane region" description="Helical" evidence="16">
    <location>
        <begin position="711"/>
        <end position="731"/>
    </location>
</feature>
<dbReference type="FunFam" id="3.40.50.300:FF:000426">
    <property type="entry name" value="Ferrous iron transport protein B"/>
    <property type="match status" value="1"/>
</dbReference>
<keyword evidence="5" id="KW-0997">Cell inner membrane</keyword>
<feature type="binding site" evidence="14">
    <location>
        <begin position="35"/>
        <end position="39"/>
    </location>
    <ligand>
        <name>GTP</name>
        <dbReference type="ChEBI" id="CHEBI:37565"/>
        <label>2</label>
    </ligand>
</feature>
<dbReference type="GO" id="GO:0005525">
    <property type="term" value="F:GTP binding"/>
    <property type="evidence" value="ECO:0007669"/>
    <property type="project" value="UniProtKB-KW"/>
</dbReference>
<dbReference type="SUPFAM" id="SSF52540">
    <property type="entry name" value="P-loop containing nucleoside triphosphate hydrolases"/>
    <property type="match status" value="1"/>
</dbReference>
<feature type="transmembrane region" description="Helical" evidence="16">
    <location>
        <begin position="743"/>
        <end position="761"/>
    </location>
</feature>
<keyword evidence="3" id="KW-1003">Cell membrane</keyword>
<dbReference type="Gene3D" id="3.40.50.300">
    <property type="entry name" value="P-loop containing nucleotide triphosphate hydrolases"/>
    <property type="match status" value="1"/>
</dbReference>
<feature type="transmembrane region" description="Helical" evidence="16">
    <location>
        <begin position="424"/>
        <end position="449"/>
    </location>
</feature>
<dbReference type="InterPro" id="IPR011640">
    <property type="entry name" value="Fe2_transport_prot_B_C"/>
</dbReference>
<dbReference type="InterPro" id="IPR050860">
    <property type="entry name" value="FeoB_GTPase"/>
</dbReference>
<organism evidence="18 19">
    <name type="scientific">Cereibacter azotoformans</name>
    <dbReference type="NCBI Taxonomy" id="43057"/>
    <lineage>
        <taxon>Bacteria</taxon>
        <taxon>Pseudomonadati</taxon>
        <taxon>Pseudomonadota</taxon>
        <taxon>Alphaproteobacteria</taxon>
        <taxon>Rhodobacterales</taxon>
        <taxon>Paracoccaceae</taxon>
        <taxon>Cereibacter</taxon>
    </lineage>
</organism>
<dbReference type="GO" id="GO:0015093">
    <property type="term" value="F:ferrous iron transmembrane transporter activity"/>
    <property type="evidence" value="ECO:0007669"/>
    <property type="project" value="UniProtKB-UniRule"/>
</dbReference>
<comment type="similarity">
    <text evidence="16">Belongs to the TRAFAC class TrmE-Era-EngA-EngB-Septin-like GTPase superfamily. FeoB GTPase (TC 9.A.8) family.</text>
</comment>
<keyword evidence="10" id="KW-0406">Ion transport</keyword>
<dbReference type="InterPro" id="IPR003373">
    <property type="entry name" value="Fe2_transport_prot-B"/>
</dbReference>
<evidence type="ECO:0000256" key="13">
    <source>
        <dbReference type="NCBIfam" id="TIGR00437"/>
    </source>
</evidence>
<evidence type="ECO:0000256" key="3">
    <source>
        <dbReference type="ARBA" id="ARBA00022475"/>
    </source>
</evidence>
<evidence type="ECO:0000256" key="5">
    <source>
        <dbReference type="ARBA" id="ARBA00022519"/>
    </source>
</evidence>
<feature type="transmembrane region" description="Helical" evidence="16">
    <location>
        <begin position="455"/>
        <end position="475"/>
    </location>
</feature>
<accession>A0A2T5K635</accession>
<evidence type="ECO:0000256" key="8">
    <source>
        <dbReference type="ARBA" id="ARBA00022989"/>
    </source>
</evidence>
<dbReference type="Proteomes" id="UP000244060">
    <property type="component" value="Unassembled WGS sequence"/>
</dbReference>
<dbReference type="InterPro" id="IPR041069">
    <property type="entry name" value="FeoB_Cyto"/>
</dbReference>
<name>A0A2T5K635_9RHOB</name>
<evidence type="ECO:0000256" key="9">
    <source>
        <dbReference type="ARBA" id="ARBA00023004"/>
    </source>
</evidence>
<dbReference type="InterPro" id="IPR027417">
    <property type="entry name" value="P-loop_NTPase"/>
</dbReference>
<dbReference type="RefSeq" id="WP_108221136.1">
    <property type="nucleotide sequence ID" value="NZ_CP090022.1"/>
</dbReference>
<feature type="transmembrane region" description="Helical" evidence="16">
    <location>
        <begin position="389"/>
        <end position="412"/>
    </location>
</feature>